<sequence length="116" mass="13113">MPWFDTLWMLMVRAMKRDPLDTEPVCANTAGNWLDSVKKSFAELSKACYGPIIMVCVGHPIRSATSTSASSSLPEWTSSCRPATLGRSSDKIHRFYADVKLVLMKEHLWPEWRLPA</sequence>
<keyword evidence="2" id="KW-1185">Reference proteome</keyword>
<dbReference type="EMBL" id="JAUSVU010000005">
    <property type="protein sequence ID" value="MDQ0533117.1"/>
    <property type="molecule type" value="Genomic_DNA"/>
</dbReference>
<accession>A0ABU0MI72</accession>
<organism evidence="1 2">
    <name type="scientific">Azospirillum picis</name>
    <dbReference type="NCBI Taxonomy" id="488438"/>
    <lineage>
        <taxon>Bacteria</taxon>
        <taxon>Pseudomonadati</taxon>
        <taxon>Pseudomonadota</taxon>
        <taxon>Alphaproteobacteria</taxon>
        <taxon>Rhodospirillales</taxon>
        <taxon>Azospirillaceae</taxon>
        <taxon>Azospirillum</taxon>
    </lineage>
</organism>
<evidence type="ECO:0000313" key="2">
    <source>
        <dbReference type="Proteomes" id="UP001244552"/>
    </source>
</evidence>
<comment type="caution">
    <text evidence="1">The sequence shown here is derived from an EMBL/GenBank/DDBJ whole genome shotgun (WGS) entry which is preliminary data.</text>
</comment>
<dbReference type="Proteomes" id="UP001244552">
    <property type="component" value="Unassembled WGS sequence"/>
</dbReference>
<protein>
    <submittedName>
        <fullName evidence="1">Uncharacterized protein</fullName>
    </submittedName>
</protein>
<name>A0ABU0MI72_9PROT</name>
<evidence type="ECO:0000313" key="1">
    <source>
        <dbReference type="EMBL" id="MDQ0533117.1"/>
    </source>
</evidence>
<dbReference type="RefSeq" id="WP_209980998.1">
    <property type="nucleotide sequence ID" value="NZ_JAGINO010000005.1"/>
</dbReference>
<gene>
    <name evidence="1" type="ORF">QO018_001966</name>
</gene>
<proteinExistence type="predicted"/>
<reference evidence="1 2" key="1">
    <citation type="submission" date="2023-07" db="EMBL/GenBank/DDBJ databases">
        <title>Genomic Encyclopedia of Type Strains, Phase IV (KMG-IV): sequencing the most valuable type-strain genomes for metagenomic binning, comparative biology and taxonomic classification.</title>
        <authorList>
            <person name="Goeker M."/>
        </authorList>
    </citation>
    <scope>NUCLEOTIDE SEQUENCE [LARGE SCALE GENOMIC DNA]</scope>
    <source>
        <strain evidence="1 2">DSM 19922</strain>
    </source>
</reference>